<protein>
    <recommendedName>
        <fullName evidence="4">Cilia- and flagella-associated protein 299</fullName>
    </recommendedName>
</protein>
<dbReference type="PANTHER" id="PTHR33588:SF1">
    <property type="entry name" value="CILIA- AND FLAGELLA-ASSOCIATED PROTEIN 299"/>
    <property type="match status" value="1"/>
</dbReference>
<dbReference type="PANTHER" id="PTHR33588">
    <property type="entry name" value="CILIA- AND FLAGELLA-ASSOCIATED PROTEIN 299"/>
    <property type="match status" value="1"/>
</dbReference>
<dbReference type="RefSeq" id="XP_023172265.1">
    <property type="nucleotide sequence ID" value="XM_023316497.2"/>
</dbReference>
<evidence type="ECO:0000313" key="8">
    <source>
        <dbReference type="RefSeq" id="XP_023172265.1"/>
    </source>
</evidence>
<gene>
    <name evidence="8" type="primary">LOC111600417</name>
</gene>
<keyword evidence="7" id="KW-1185">Reference proteome</keyword>
<comment type="function">
    <text evidence="1">May be involved in spermatogenesis.</text>
</comment>
<dbReference type="Proteomes" id="UP000504633">
    <property type="component" value="Unplaced"/>
</dbReference>
<dbReference type="GO" id="GO:0005634">
    <property type="term" value="C:nucleus"/>
    <property type="evidence" value="ECO:0007669"/>
    <property type="project" value="UniProtKB-SubCell"/>
</dbReference>
<keyword evidence="5" id="KW-0963">Cytoplasm</keyword>
<evidence type="ECO:0000313" key="7">
    <source>
        <dbReference type="Proteomes" id="UP000504633"/>
    </source>
</evidence>
<accession>A0A6J1M5X1</accession>
<dbReference type="KEGG" id="dhe:111600417"/>
<organism evidence="7 8">
    <name type="scientific">Drosophila hydei</name>
    <name type="common">Fruit fly</name>
    <dbReference type="NCBI Taxonomy" id="7224"/>
    <lineage>
        <taxon>Eukaryota</taxon>
        <taxon>Metazoa</taxon>
        <taxon>Ecdysozoa</taxon>
        <taxon>Arthropoda</taxon>
        <taxon>Hexapoda</taxon>
        <taxon>Insecta</taxon>
        <taxon>Pterygota</taxon>
        <taxon>Neoptera</taxon>
        <taxon>Endopterygota</taxon>
        <taxon>Diptera</taxon>
        <taxon>Brachycera</taxon>
        <taxon>Muscomorpha</taxon>
        <taxon>Ephydroidea</taxon>
        <taxon>Drosophilidae</taxon>
        <taxon>Drosophila</taxon>
    </lineage>
</organism>
<name>A0A6J1M5X1_DROHY</name>
<dbReference type="GO" id="GO:0005737">
    <property type="term" value="C:cytoplasm"/>
    <property type="evidence" value="ECO:0007669"/>
    <property type="project" value="UniProtKB-SubCell"/>
</dbReference>
<dbReference type="OMA" id="HTNATIY"/>
<dbReference type="InterPro" id="IPR027887">
    <property type="entry name" value="DUF4464"/>
</dbReference>
<evidence type="ECO:0000256" key="1">
    <source>
        <dbReference type="ARBA" id="ARBA00003056"/>
    </source>
</evidence>
<reference evidence="8" key="1">
    <citation type="submission" date="2025-08" db="UniProtKB">
        <authorList>
            <consortium name="RefSeq"/>
        </authorList>
    </citation>
    <scope>IDENTIFICATION</scope>
    <source>
        <strain evidence="8">15085-1641.00</strain>
        <tissue evidence="8">Whole body</tissue>
    </source>
</reference>
<sequence length="236" mass="27557">MSHTIGDYRLLSFDTYQDYLKSNTKTDAYKYLRNAKVVNQVVKLGYHTNVTIYEENQFYEIKEKLLEQMNPVSHHGLLFSSFMKGNDPALCALASREERNMQKKLSTIIFVQQRRRSGFDISGYIDYEDSLRASSLHLLGCTNWQAIFEGRILLRPKHTDLSYYDWHSGKIHYNNTNNYDVMHVGIALLFKYKGDHKYIPLISSDGLFRENVKRTAIASPMYGMMVLYDHIIRKAT</sequence>
<dbReference type="Pfam" id="PF14713">
    <property type="entry name" value="DUF4464"/>
    <property type="match status" value="1"/>
</dbReference>
<proteinExistence type="predicted"/>
<dbReference type="AlphaFoldDB" id="A0A6J1M5X1"/>
<dbReference type="OrthoDB" id="2136125at2759"/>
<dbReference type="GeneID" id="111600417"/>
<evidence type="ECO:0000256" key="2">
    <source>
        <dbReference type="ARBA" id="ARBA00004123"/>
    </source>
</evidence>
<comment type="subcellular location">
    <subcellularLocation>
        <location evidence="3">Cytoplasm</location>
    </subcellularLocation>
    <subcellularLocation>
        <location evidence="2">Nucleus</location>
    </subcellularLocation>
</comment>
<evidence type="ECO:0000256" key="6">
    <source>
        <dbReference type="ARBA" id="ARBA00023242"/>
    </source>
</evidence>
<evidence type="ECO:0000256" key="5">
    <source>
        <dbReference type="ARBA" id="ARBA00022490"/>
    </source>
</evidence>
<evidence type="ECO:0000256" key="4">
    <source>
        <dbReference type="ARBA" id="ARBA00021436"/>
    </source>
</evidence>
<evidence type="ECO:0000256" key="3">
    <source>
        <dbReference type="ARBA" id="ARBA00004496"/>
    </source>
</evidence>
<keyword evidence="6" id="KW-0539">Nucleus</keyword>